<evidence type="ECO:0000313" key="1">
    <source>
        <dbReference type="EMBL" id="SJN15150.1"/>
    </source>
</evidence>
<sequence length="53" mass="6343">MEALLLRWHLPLLNVNLAVLFVQRNMVFYIPVRCTPRTALKALFNQQFIRFLI</sequence>
<accession>A0A1R4I5Q1</accession>
<proteinExistence type="predicted"/>
<gene>
    <name evidence="1" type="ORF">CZ787_18715</name>
</gene>
<name>A0A1R4I5Q1_9GAMM</name>
<dbReference type="EMBL" id="FUKM01000063">
    <property type="protein sequence ID" value="SJN15150.1"/>
    <property type="molecule type" value="Genomic_DNA"/>
</dbReference>
<dbReference type="Proteomes" id="UP000196331">
    <property type="component" value="Unassembled WGS sequence"/>
</dbReference>
<reference evidence="1 2" key="1">
    <citation type="submission" date="2017-02" db="EMBL/GenBank/DDBJ databases">
        <authorList>
            <person name="Dridi B."/>
        </authorList>
    </citation>
    <scope>NUCLEOTIDE SEQUENCE [LARGE SCALE GENOMIC DNA]</scope>
    <source>
        <strain evidence="1 2">JB380</strain>
    </source>
</reference>
<evidence type="ECO:0000313" key="2">
    <source>
        <dbReference type="Proteomes" id="UP000196331"/>
    </source>
</evidence>
<organism evidence="1 2">
    <name type="scientific">Halomonas citrativorans</name>
    <dbReference type="NCBI Taxonomy" id="2742612"/>
    <lineage>
        <taxon>Bacteria</taxon>
        <taxon>Pseudomonadati</taxon>
        <taxon>Pseudomonadota</taxon>
        <taxon>Gammaproteobacteria</taxon>
        <taxon>Oceanospirillales</taxon>
        <taxon>Halomonadaceae</taxon>
        <taxon>Halomonas</taxon>
    </lineage>
</organism>
<comment type="caution">
    <text evidence="1">The sequence shown here is derived from an EMBL/GenBank/DDBJ whole genome shotgun (WGS) entry which is preliminary data.</text>
</comment>
<protein>
    <submittedName>
        <fullName evidence="1">Uncharacterized protein</fullName>
    </submittedName>
</protein>
<dbReference type="AlphaFoldDB" id="A0A1R4I5Q1"/>